<dbReference type="RefSeq" id="WP_377244926.1">
    <property type="nucleotide sequence ID" value="NZ_JBHLXP010000003.1"/>
</dbReference>
<protein>
    <submittedName>
        <fullName evidence="2">Uncharacterized protein</fullName>
    </submittedName>
</protein>
<dbReference type="EMBL" id="JBHLXP010000003">
    <property type="protein sequence ID" value="MFC0049319.1"/>
    <property type="molecule type" value="Genomic_DNA"/>
</dbReference>
<evidence type="ECO:0000313" key="2">
    <source>
        <dbReference type="EMBL" id="MFC0049319.1"/>
    </source>
</evidence>
<keyword evidence="1" id="KW-1133">Transmembrane helix</keyword>
<name>A0ABV6BEM8_9GAMM</name>
<gene>
    <name evidence="2" type="ORF">ACFFJP_13560</name>
</gene>
<comment type="caution">
    <text evidence="2">The sequence shown here is derived from an EMBL/GenBank/DDBJ whole genome shotgun (WGS) entry which is preliminary data.</text>
</comment>
<proteinExistence type="predicted"/>
<organism evidence="2 3">
    <name type="scientific">Rheinheimera tilapiae</name>
    <dbReference type="NCBI Taxonomy" id="875043"/>
    <lineage>
        <taxon>Bacteria</taxon>
        <taxon>Pseudomonadati</taxon>
        <taxon>Pseudomonadota</taxon>
        <taxon>Gammaproteobacteria</taxon>
        <taxon>Chromatiales</taxon>
        <taxon>Chromatiaceae</taxon>
        <taxon>Rheinheimera</taxon>
    </lineage>
</organism>
<feature type="transmembrane region" description="Helical" evidence="1">
    <location>
        <begin position="12"/>
        <end position="35"/>
    </location>
</feature>
<evidence type="ECO:0000313" key="3">
    <source>
        <dbReference type="Proteomes" id="UP001589813"/>
    </source>
</evidence>
<keyword evidence="1" id="KW-0472">Membrane</keyword>
<sequence length="154" mass="17773">MLRLSRQSWNNLIIFGVLALFFLFYIAPSHLAFMLSRDQTISIVAPGQKLLQLQFPRATLKQAGPVWRFEPQLDQPVPETILQHWLNFQLPAAKPEGPQIMAQVCRVLLYQSGEAQPMLWLIAVDQQQWYLQYQQVIFPIDQATADKLCPPSLR</sequence>
<keyword evidence="1" id="KW-0812">Transmembrane</keyword>
<reference evidence="2 3" key="1">
    <citation type="submission" date="2024-09" db="EMBL/GenBank/DDBJ databases">
        <authorList>
            <person name="Sun Q."/>
            <person name="Mori K."/>
        </authorList>
    </citation>
    <scope>NUCLEOTIDE SEQUENCE [LARGE SCALE GENOMIC DNA]</scope>
    <source>
        <strain evidence="2 3">KCTC 23315</strain>
    </source>
</reference>
<evidence type="ECO:0000256" key="1">
    <source>
        <dbReference type="SAM" id="Phobius"/>
    </source>
</evidence>
<keyword evidence="3" id="KW-1185">Reference proteome</keyword>
<dbReference type="Proteomes" id="UP001589813">
    <property type="component" value="Unassembled WGS sequence"/>
</dbReference>
<accession>A0ABV6BEM8</accession>